<proteinExistence type="predicted"/>
<dbReference type="Pfam" id="PF00043">
    <property type="entry name" value="GST_C"/>
    <property type="match status" value="1"/>
</dbReference>
<evidence type="ECO:0000259" key="2">
    <source>
        <dbReference type="PROSITE" id="PS50405"/>
    </source>
</evidence>
<dbReference type="InterPro" id="IPR004045">
    <property type="entry name" value="Glutathione_S-Trfase_N"/>
</dbReference>
<protein>
    <submittedName>
        <fullName evidence="3">Glutathione S-transferase family protein</fullName>
    </submittedName>
</protein>
<dbReference type="SFLD" id="SFLDS00019">
    <property type="entry name" value="Glutathione_Transferase_(cytos"/>
    <property type="match status" value="1"/>
</dbReference>
<organism evidence="3 4">
    <name type="scientific">SAR86 cluster bacterium</name>
    <dbReference type="NCBI Taxonomy" id="2030880"/>
    <lineage>
        <taxon>Bacteria</taxon>
        <taxon>Pseudomonadati</taxon>
        <taxon>Pseudomonadota</taxon>
        <taxon>Gammaproteobacteria</taxon>
        <taxon>SAR86 cluster</taxon>
    </lineage>
</organism>
<dbReference type="AlphaFoldDB" id="A0A972VWC9"/>
<dbReference type="Proteomes" id="UP000754644">
    <property type="component" value="Unassembled WGS sequence"/>
</dbReference>
<dbReference type="InterPro" id="IPR040079">
    <property type="entry name" value="Glutathione_S-Trfase"/>
</dbReference>
<accession>A0A972VWC9</accession>
<dbReference type="SFLD" id="SFLDG00358">
    <property type="entry name" value="Main_(cytGST)"/>
    <property type="match status" value="1"/>
</dbReference>
<dbReference type="PANTHER" id="PTHR44051">
    <property type="entry name" value="GLUTATHIONE S-TRANSFERASE-RELATED"/>
    <property type="match status" value="1"/>
</dbReference>
<dbReference type="SUPFAM" id="SSF52833">
    <property type="entry name" value="Thioredoxin-like"/>
    <property type="match status" value="1"/>
</dbReference>
<dbReference type="InterPro" id="IPR010987">
    <property type="entry name" value="Glutathione-S-Trfase_C-like"/>
</dbReference>
<dbReference type="Gene3D" id="3.40.30.10">
    <property type="entry name" value="Glutaredoxin"/>
    <property type="match status" value="1"/>
</dbReference>
<comment type="caution">
    <text evidence="3">The sequence shown here is derived from an EMBL/GenBank/DDBJ whole genome shotgun (WGS) entry which is preliminary data.</text>
</comment>
<dbReference type="EMBL" id="JABMOJ010000109">
    <property type="protein sequence ID" value="NQV64317.1"/>
    <property type="molecule type" value="Genomic_DNA"/>
</dbReference>
<evidence type="ECO:0000313" key="3">
    <source>
        <dbReference type="EMBL" id="NQV64317.1"/>
    </source>
</evidence>
<dbReference type="InterPro" id="IPR036249">
    <property type="entry name" value="Thioredoxin-like_sf"/>
</dbReference>
<dbReference type="InterPro" id="IPR004046">
    <property type="entry name" value="GST_C"/>
</dbReference>
<gene>
    <name evidence="3" type="ORF">HQ497_03030</name>
</gene>
<dbReference type="InterPro" id="IPR034345">
    <property type="entry name" value="Gtt2-like_N"/>
</dbReference>
<dbReference type="SUPFAM" id="SSF47616">
    <property type="entry name" value="GST C-terminal domain-like"/>
    <property type="match status" value="1"/>
</dbReference>
<evidence type="ECO:0000313" key="4">
    <source>
        <dbReference type="Proteomes" id="UP000754644"/>
    </source>
</evidence>
<dbReference type="Gene3D" id="1.20.1050.10">
    <property type="match status" value="1"/>
</dbReference>
<dbReference type="PROSITE" id="PS50404">
    <property type="entry name" value="GST_NTER"/>
    <property type="match status" value="1"/>
</dbReference>
<name>A0A972VWC9_9GAMM</name>
<dbReference type="PANTHER" id="PTHR44051:SF8">
    <property type="entry name" value="GLUTATHIONE S-TRANSFERASE GSTA"/>
    <property type="match status" value="1"/>
</dbReference>
<evidence type="ECO:0000259" key="1">
    <source>
        <dbReference type="PROSITE" id="PS50404"/>
    </source>
</evidence>
<feature type="domain" description="GST C-terminal" evidence="2">
    <location>
        <begin position="85"/>
        <end position="203"/>
    </location>
</feature>
<dbReference type="PROSITE" id="PS50405">
    <property type="entry name" value="GST_CTER"/>
    <property type="match status" value="1"/>
</dbReference>
<feature type="domain" description="GST N-terminal" evidence="1">
    <location>
        <begin position="1"/>
        <end position="80"/>
    </location>
</feature>
<dbReference type="CDD" id="cd03051">
    <property type="entry name" value="GST_N_GTT2_like"/>
    <property type="match status" value="1"/>
</dbReference>
<dbReference type="InterPro" id="IPR036282">
    <property type="entry name" value="Glutathione-S-Trfase_C_sf"/>
</dbReference>
<sequence length="203" mass="22631">MKFINSIGPNPKVVRMYMAERGISLDTLDIDLVAGENRQPDYLSKNPSGTTPALQLDDGSFVAEITVICEYLDDKNGNSDLIGTTAEARAETRMWGRRIDLQIMENVANGFRYSEGLAMFKDRLRTIPHAADDLKILAQERLTWLDQQMAGKQFVCGDRFTLADIMLYCFLEFGISVGQPLNAANKNISAWYERVAARPSAAA</sequence>
<dbReference type="Pfam" id="PF13409">
    <property type="entry name" value="GST_N_2"/>
    <property type="match status" value="1"/>
</dbReference>
<reference evidence="3" key="1">
    <citation type="submission" date="2020-05" db="EMBL/GenBank/DDBJ databases">
        <title>Sulfur intermediates as new biogeochemical hubs in an aquatic model microbial ecosystem.</title>
        <authorList>
            <person name="Vigneron A."/>
        </authorList>
    </citation>
    <scope>NUCLEOTIDE SEQUENCE</scope>
    <source>
        <strain evidence="3">Bin.250</strain>
    </source>
</reference>